<feature type="compositionally biased region" description="Basic and acidic residues" evidence="11">
    <location>
        <begin position="138"/>
        <end position="153"/>
    </location>
</feature>
<evidence type="ECO:0000256" key="4">
    <source>
        <dbReference type="ARBA" id="ARBA00022448"/>
    </source>
</evidence>
<feature type="transmembrane region" description="Helical" evidence="12">
    <location>
        <begin position="230"/>
        <end position="255"/>
    </location>
</feature>
<dbReference type="PANTHER" id="PTHR12443:SF9">
    <property type="entry name" value="TRANSLOCATION PROTEIN SEC62"/>
    <property type="match status" value="1"/>
</dbReference>
<feature type="compositionally biased region" description="Basic and acidic residues" evidence="11">
    <location>
        <begin position="313"/>
        <end position="361"/>
    </location>
</feature>
<evidence type="ECO:0000256" key="3">
    <source>
        <dbReference type="ARBA" id="ARBA00021257"/>
    </source>
</evidence>
<keyword evidence="4" id="KW-0813">Transport</keyword>
<feature type="compositionally biased region" description="Basic and acidic residues" evidence="11">
    <location>
        <begin position="119"/>
        <end position="130"/>
    </location>
</feature>
<keyword evidence="9" id="KW-0811">Translocation</keyword>
<evidence type="ECO:0000256" key="6">
    <source>
        <dbReference type="ARBA" id="ARBA00022824"/>
    </source>
</evidence>
<dbReference type="InterPro" id="IPR004728">
    <property type="entry name" value="Sec62"/>
</dbReference>
<evidence type="ECO:0000256" key="2">
    <source>
        <dbReference type="ARBA" id="ARBA00010604"/>
    </source>
</evidence>
<keyword evidence="10 12" id="KW-0472">Membrane</keyword>
<dbReference type="PANTHER" id="PTHR12443">
    <property type="entry name" value="TRANSLOCATION PROTEIN SEC62"/>
    <property type="match status" value="1"/>
</dbReference>
<evidence type="ECO:0000256" key="1">
    <source>
        <dbReference type="ARBA" id="ARBA00004477"/>
    </source>
</evidence>
<comment type="subcellular location">
    <subcellularLocation>
        <location evidence="1">Endoplasmic reticulum membrane</location>
        <topology evidence="1">Multi-pass membrane protein</topology>
    </subcellularLocation>
</comment>
<dbReference type="OrthoDB" id="200187at2759"/>
<evidence type="ECO:0000256" key="10">
    <source>
        <dbReference type="ARBA" id="ARBA00023136"/>
    </source>
</evidence>
<comment type="similarity">
    <text evidence="2">Belongs to the SEC62 family.</text>
</comment>
<proteinExistence type="inferred from homology"/>
<feature type="compositionally biased region" description="Basic and acidic residues" evidence="11">
    <location>
        <begin position="1"/>
        <end position="14"/>
    </location>
</feature>
<dbReference type="Pfam" id="PF03839">
    <property type="entry name" value="Sec62"/>
    <property type="match status" value="1"/>
</dbReference>
<evidence type="ECO:0000256" key="9">
    <source>
        <dbReference type="ARBA" id="ARBA00023010"/>
    </source>
</evidence>
<keyword evidence="8 12" id="KW-1133">Transmembrane helix</keyword>
<dbReference type="AlphaFoldDB" id="A0A6G0TEK1"/>
<dbReference type="GO" id="GO:0031204">
    <property type="term" value="P:post-translational protein targeting to membrane, translocation"/>
    <property type="evidence" value="ECO:0007669"/>
    <property type="project" value="TreeGrafter"/>
</dbReference>
<dbReference type="GO" id="GO:0005789">
    <property type="term" value="C:endoplasmic reticulum membrane"/>
    <property type="evidence" value="ECO:0007669"/>
    <property type="project" value="UniProtKB-SubCell"/>
</dbReference>
<feature type="region of interest" description="Disordered" evidence="11">
    <location>
        <begin position="301"/>
        <end position="392"/>
    </location>
</feature>
<accession>A0A6G0TEK1</accession>
<feature type="transmembrane region" description="Helical" evidence="12">
    <location>
        <begin position="197"/>
        <end position="218"/>
    </location>
</feature>
<reference evidence="13 14" key="1">
    <citation type="submission" date="2019-08" db="EMBL/GenBank/DDBJ databases">
        <title>The genome of the soybean aphid Biotype 1, its phylome, world population structure and adaptation to the North American continent.</title>
        <authorList>
            <person name="Giordano R."/>
            <person name="Donthu R.K."/>
            <person name="Hernandez A.G."/>
            <person name="Wright C.L."/>
            <person name="Zimin A.V."/>
        </authorList>
    </citation>
    <scope>NUCLEOTIDE SEQUENCE [LARGE SCALE GENOMIC DNA]</scope>
    <source>
        <tissue evidence="13">Whole aphids</tissue>
    </source>
</reference>
<keyword evidence="7" id="KW-0653">Protein transport</keyword>
<dbReference type="Proteomes" id="UP000475862">
    <property type="component" value="Unassembled WGS sequence"/>
</dbReference>
<keyword evidence="14" id="KW-1185">Reference proteome</keyword>
<protein>
    <recommendedName>
        <fullName evidence="3">Translocation protein SEC62</fullName>
    </recommendedName>
</protein>
<organism evidence="13 14">
    <name type="scientific">Aphis glycines</name>
    <name type="common">Soybean aphid</name>
    <dbReference type="NCBI Taxonomy" id="307491"/>
    <lineage>
        <taxon>Eukaryota</taxon>
        <taxon>Metazoa</taxon>
        <taxon>Ecdysozoa</taxon>
        <taxon>Arthropoda</taxon>
        <taxon>Hexapoda</taxon>
        <taxon>Insecta</taxon>
        <taxon>Pterygota</taxon>
        <taxon>Neoptera</taxon>
        <taxon>Paraneoptera</taxon>
        <taxon>Hemiptera</taxon>
        <taxon>Sternorrhyncha</taxon>
        <taxon>Aphidomorpha</taxon>
        <taxon>Aphidoidea</taxon>
        <taxon>Aphididae</taxon>
        <taxon>Aphidini</taxon>
        <taxon>Aphis</taxon>
        <taxon>Aphis</taxon>
    </lineage>
</organism>
<evidence type="ECO:0000256" key="12">
    <source>
        <dbReference type="SAM" id="Phobius"/>
    </source>
</evidence>
<feature type="compositionally biased region" description="Basic and acidic residues" evidence="11">
    <location>
        <begin position="383"/>
        <end position="392"/>
    </location>
</feature>
<comment type="caution">
    <text evidence="13">The sequence shown here is derived from an EMBL/GenBank/DDBJ whole genome shotgun (WGS) entry which is preliminary data.</text>
</comment>
<sequence length="392" mass="45670">MAEKRKGKRRRDEEYSLDPETSADKPSKTEYSVAAWIRKNVPHKKTKFAGHNVEYFTGSKAVDSLLESKWATSEKLFTTRQEIEMFLDLMLKHQFYHRAKKVPISDQELKAMKNKKSKKSNDTDKDEKKKTDKKKKDKKDDESEETSKDDKIDDDKIKSTEIERKKKSRKIRLEMHMEQSFIDNLDAYVWIYDPIPFYYWVIGTFIVFGGIGICLFPLWPPQVRMGVQYLSIAAAGFLIFIIVLAILRLVLFSLLWILTTGKLHFWLFPNLTEDVGFFASFWPIYTYSVFYKKSTKKGKKKKEKLSDDEEEDDKKPDDCDEEKKSSESEIDEKVPETETFEHDNTLLDSESGKFENPKCSEDSSSTDTESSSQQSHSGNDFVMVEKQDAQDT</sequence>
<feature type="region of interest" description="Disordered" evidence="11">
    <location>
        <begin position="106"/>
        <end position="153"/>
    </location>
</feature>
<evidence type="ECO:0000256" key="11">
    <source>
        <dbReference type="SAM" id="MobiDB-lite"/>
    </source>
</evidence>
<evidence type="ECO:0000313" key="14">
    <source>
        <dbReference type="Proteomes" id="UP000475862"/>
    </source>
</evidence>
<feature type="compositionally biased region" description="Low complexity" evidence="11">
    <location>
        <begin position="362"/>
        <end position="375"/>
    </location>
</feature>
<keyword evidence="6" id="KW-0256">Endoplasmic reticulum</keyword>
<gene>
    <name evidence="13" type="ORF">AGLY_011049</name>
</gene>
<evidence type="ECO:0000256" key="7">
    <source>
        <dbReference type="ARBA" id="ARBA00022927"/>
    </source>
</evidence>
<evidence type="ECO:0000313" key="13">
    <source>
        <dbReference type="EMBL" id="KAE9530587.1"/>
    </source>
</evidence>
<evidence type="ECO:0000256" key="8">
    <source>
        <dbReference type="ARBA" id="ARBA00022989"/>
    </source>
</evidence>
<feature type="region of interest" description="Disordered" evidence="11">
    <location>
        <begin position="1"/>
        <end position="29"/>
    </location>
</feature>
<name>A0A6G0TEK1_APHGL</name>
<dbReference type="EMBL" id="VYZN01000042">
    <property type="protein sequence ID" value="KAE9530587.1"/>
    <property type="molecule type" value="Genomic_DNA"/>
</dbReference>
<evidence type="ECO:0000256" key="5">
    <source>
        <dbReference type="ARBA" id="ARBA00022692"/>
    </source>
</evidence>
<keyword evidence="5 12" id="KW-0812">Transmembrane</keyword>